<evidence type="ECO:0000313" key="7">
    <source>
        <dbReference type="Proteomes" id="UP000676409"/>
    </source>
</evidence>
<dbReference type="InterPro" id="IPR011990">
    <property type="entry name" value="TPR-like_helical_dom_sf"/>
</dbReference>
<dbReference type="RefSeq" id="WP_211937175.1">
    <property type="nucleotide sequence ID" value="NZ_CP073078.1"/>
</dbReference>
<evidence type="ECO:0000256" key="3">
    <source>
        <dbReference type="PROSITE-ProRule" id="PRU00339"/>
    </source>
</evidence>
<organism evidence="6 7">
    <name type="scientific">Phenylobacterium montanum</name>
    <dbReference type="NCBI Taxonomy" id="2823693"/>
    <lineage>
        <taxon>Bacteria</taxon>
        <taxon>Pseudomonadati</taxon>
        <taxon>Pseudomonadota</taxon>
        <taxon>Alphaproteobacteria</taxon>
        <taxon>Caulobacterales</taxon>
        <taxon>Caulobacteraceae</taxon>
        <taxon>Phenylobacterium</taxon>
    </lineage>
</organism>
<dbReference type="SUPFAM" id="SSF48452">
    <property type="entry name" value="TPR-like"/>
    <property type="match status" value="2"/>
</dbReference>
<dbReference type="PANTHER" id="PTHR44858">
    <property type="entry name" value="TETRATRICOPEPTIDE REPEAT PROTEIN 6"/>
    <property type="match status" value="1"/>
</dbReference>
<feature type="chain" id="PRO_5038112417" evidence="4">
    <location>
        <begin position="20"/>
        <end position="1080"/>
    </location>
</feature>
<feature type="repeat" description="TPR" evidence="3">
    <location>
        <begin position="1002"/>
        <end position="1035"/>
    </location>
</feature>
<name>A0A975ITU5_9CAUL</name>
<dbReference type="Gene3D" id="3.10.620.30">
    <property type="match status" value="1"/>
</dbReference>
<dbReference type="InterPro" id="IPR038765">
    <property type="entry name" value="Papain-like_cys_pep_sf"/>
</dbReference>
<accession>A0A975ITU5</accession>
<evidence type="ECO:0000313" key="6">
    <source>
        <dbReference type="EMBL" id="QUD87123.1"/>
    </source>
</evidence>
<protein>
    <submittedName>
        <fullName evidence="6">Tetratricopeptide repeat protein</fullName>
    </submittedName>
</protein>
<keyword evidence="7" id="KW-1185">Reference proteome</keyword>
<dbReference type="Pfam" id="PF13414">
    <property type="entry name" value="TPR_11"/>
    <property type="match status" value="2"/>
</dbReference>
<evidence type="ECO:0000256" key="1">
    <source>
        <dbReference type="ARBA" id="ARBA00022737"/>
    </source>
</evidence>
<dbReference type="EMBL" id="CP073078">
    <property type="protein sequence ID" value="QUD87123.1"/>
    <property type="molecule type" value="Genomic_DNA"/>
</dbReference>
<dbReference type="AlphaFoldDB" id="A0A975ITU5"/>
<proteinExistence type="predicted"/>
<evidence type="ECO:0000259" key="5">
    <source>
        <dbReference type="Pfam" id="PF12969"/>
    </source>
</evidence>
<dbReference type="InterPro" id="IPR024618">
    <property type="entry name" value="DUF3857"/>
</dbReference>
<sequence length="1080" mass="115970">MRLLVFGAAFALLSGAAHAADKPVIGPPAPWVQPASSSKALAAAADQAAFHVLLLDQQVHFGDEGVSTYAETRTRVQTAQGLDALGTTVLPWNPDTDTLTVHRLDILRGGQVINVLAKQNFTIVRRENNLERAMLDGVLTAVIQPEGLQVGDVVDLAYTLTRKDPAVQGRGEHLIGALPDTPIDRVRMRAVWSQARPVRWLVGDGFDQPAPKPSGGAVELLLDKANLQPLHPPTGAPGRFAYPRSMQLSQFSSWADLSSIMQPLYAKAARLGPDSPVAGEAAKIRAATTDPKARAAAALALVQNQIRYVFLGMNDGGLVPAGADQTWSRRFGDCKAKTALLIALLNQLDVPAEPVVVSSTGGDGMDGRIPAIGYFDHVLVRATIAGRAYWLDGTRTGDTSLDTLKTPAFGWGLPIRAADAALIRMTPEPLDKPQEERSLRLDATAGIDKPAPAHAEAVFRGDEGLLIKLKLDNVTATDLDRALKHYWTENYDFIEPSKVSAQFDARTGEERLTLDGTAKMNWEDLSGTSERRYEAESTRLGWKADFKRDPGPHADAPFAVPYPAYAEARETVLLPNNGAGFTFSGEQVDKTVAGRALRRTISIDKGVFTVVASMRSVAQEFPASEAPAATTILTDMSKKTVYLNSPSLFSQPADKAKPAPEAKTTADFMDRGRARATKGQIADALADFERAIALDPQNAAAYSARGLIHLQQRRLDMAQQDFDKAFSIDPNDFNATRGRAVIAAEQHRYAEALTGLDKVLALAPSDAYILNVRAGVYSATGRFEDALTDAAAAMQGDPDNLQIAAFRINLLAMMGDPRAVDEADQALARHPGNTGLLYEKAHALARLGRRADAQKVYDAIIAAKPSVVAYLARARNRDPADLDGQVADADAALKLDPTADEAQLIRAAALLQKGDRAGGQAAMAKVRIGPRDVRLKLARATAYARSGQTALANQDFYDLRTGADKNATLLNDLCWRQAVLGINLDSARADCESALKLSPDYAEAVDSYAFVLLRQGRVDDALAQYQAAVKLRPKLAASLYGRGLAELRKGLTAEGHADLTAARAASPTIEAEFASYGMKP</sequence>
<dbReference type="InterPro" id="IPR050498">
    <property type="entry name" value="Ycf3"/>
</dbReference>
<dbReference type="SUPFAM" id="SSF54001">
    <property type="entry name" value="Cysteine proteinases"/>
    <property type="match status" value="1"/>
</dbReference>
<gene>
    <name evidence="6" type="ORF">KCG34_18955</name>
</gene>
<keyword evidence="4" id="KW-0732">Signal</keyword>
<dbReference type="Gene3D" id="2.60.40.3140">
    <property type="match status" value="1"/>
</dbReference>
<dbReference type="Gene3D" id="1.25.40.10">
    <property type="entry name" value="Tetratricopeptide repeat domain"/>
    <property type="match status" value="3"/>
</dbReference>
<keyword evidence="1" id="KW-0677">Repeat</keyword>
<evidence type="ECO:0000256" key="2">
    <source>
        <dbReference type="ARBA" id="ARBA00022803"/>
    </source>
</evidence>
<dbReference type="Pfam" id="PF12969">
    <property type="entry name" value="DUF3857"/>
    <property type="match status" value="1"/>
</dbReference>
<dbReference type="Pfam" id="PF13432">
    <property type="entry name" value="TPR_16"/>
    <property type="match status" value="1"/>
</dbReference>
<dbReference type="Proteomes" id="UP000676409">
    <property type="component" value="Chromosome"/>
</dbReference>
<feature type="signal peptide" evidence="4">
    <location>
        <begin position="1"/>
        <end position="19"/>
    </location>
</feature>
<dbReference type="InterPro" id="IPR019734">
    <property type="entry name" value="TPR_rpt"/>
</dbReference>
<keyword evidence="2 3" id="KW-0802">TPR repeat</keyword>
<feature type="repeat" description="TPR" evidence="3">
    <location>
        <begin position="665"/>
        <end position="698"/>
    </location>
</feature>
<dbReference type="KEGG" id="caul:KCG34_18955"/>
<dbReference type="PROSITE" id="PS50005">
    <property type="entry name" value="TPR"/>
    <property type="match status" value="3"/>
</dbReference>
<evidence type="ECO:0000256" key="4">
    <source>
        <dbReference type="SAM" id="SignalP"/>
    </source>
</evidence>
<reference evidence="6" key="1">
    <citation type="submission" date="2021-04" db="EMBL/GenBank/DDBJ databases">
        <title>The complete genome sequence of Caulobacter sp. S6.</title>
        <authorList>
            <person name="Tang Y."/>
            <person name="Ouyang W."/>
            <person name="Liu Q."/>
            <person name="Huang B."/>
            <person name="Guo Z."/>
            <person name="Lei P."/>
        </authorList>
    </citation>
    <scope>NUCLEOTIDE SEQUENCE</scope>
    <source>
        <strain evidence="6">S6</strain>
    </source>
</reference>
<dbReference type="SMART" id="SM00028">
    <property type="entry name" value="TPR"/>
    <property type="match status" value="7"/>
</dbReference>
<feature type="repeat" description="TPR" evidence="3">
    <location>
        <begin position="699"/>
        <end position="732"/>
    </location>
</feature>
<feature type="domain" description="DUF3857" evidence="5">
    <location>
        <begin position="66"/>
        <end position="229"/>
    </location>
</feature>
<dbReference type="PANTHER" id="PTHR44858:SF1">
    <property type="entry name" value="UDP-N-ACETYLGLUCOSAMINE--PEPTIDE N-ACETYLGLUCOSAMINYLTRANSFERASE SPINDLY-RELATED"/>
    <property type="match status" value="1"/>
</dbReference>